<feature type="domain" description="POTRA" evidence="2">
    <location>
        <begin position="35"/>
        <end position="110"/>
    </location>
</feature>
<organism evidence="3 4">
    <name type="scientific">Chitinophaga parva</name>
    <dbReference type="NCBI Taxonomy" id="2169414"/>
    <lineage>
        <taxon>Bacteria</taxon>
        <taxon>Pseudomonadati</taxon>
        <taxon>Bacteroidota</taxon>
        <taxon>Chitinophagia</taxon>
        <taxon>Chitinophagales</taxon>
        <taxon>Chitinophagaceae</taxon>
        <taxon>Chitinophaga</taxon>
    </lineage>
</organism>
<sequence length="468" mass="54407">MRNLQRFLFLLLLPVAAAVHGQPGPEPVKDTGYLVVRRIIIEGNIKTRTSIILRELSTVPGDTIYLRDLALTLEDRRKQLLNLSLFLNVTANVKNWRGNEADLVFDVLERWYVIPFPIFKLADRNFNQWWVAEHHAFNRVNLGLKVTQSNLTGRADRASLGVQLGYTQKLLFSYNLPYIDKRYHNGLGFNFSFSRNREINDSTDFNKQLFYKSRDFIEHQYIAGIVYSYRKAIRARHQVMLNFYHEDLADSVATQHPGYLGQGRSRVNYLELAYQFTYIDADSWKYPLRGRQYQFLLSRRGIPPLDDISDWQVRAKAVRYWQLGRRTFGALGVRGQGMLPEQQPYINIRALGYNDDFLRGLEYYVVDGTSFALAQSTFRYEAWNFNVHLPIVPGKFNRVPFRILLKAYGDMGYVYNKFPGNGMLNNRMLYTAGAGVDIVSFYDTCLRVEYSINQLGQKGLFLHTKIDM</sequence>
<evidence type="ECO:0000259" key="2">
    <source>
        <dbReference type="Pfam" id="PF07244"/>
    </source>
</evidence>
<keyword evidence="1" id="KW-0732">Signal</keyword>
<evidence type="ECO:0000313" key="3">
    <source>
        <dbReference type="EMBL" id="PUZ28151.1"/>
    </source>
</evidence>
<name>A0A2T7BKJ2_9BACT</name>
<reference evidence="3 4" key="1">
    <citation type="submission" date="2018-04" db="EMBL/GenBank/DDBJ databases">
        <title>Chitinophaga fuyangensis sp. nov., isolated from soil in a chemical factory.</title>
        <authorList>
            <person name="Chen K."/>
        </authorList>
    </citation>
    <scope>NUCLEOTIDE SEQUENCE [LARGE SCALE GENOMIC DNA]</scope>
    <source>
        <strain evidence="3 4">LY-1</strain>
    </source>
</reference>
<protein>
    <recommendedName>
        <fullName evidence="2">POTRA domain-containing protein</fullName>
    </recommendedName>
</protein>
<dbReference type="OrthoDB" id="9768717at2"/>
<dbReference type="Proteomes" id="UP000244450">
    <property type="component" value="Unassembled WGS sequence"/>
</dbReference>
<feature type="chain" id="PRO_5015582340" description="POTRA domain-containing protein" evidence="1">
    <location>
        <begin position="22"/>
        <end position="468"/>
    </location>
</feature>
<comment type="caution">
    <text evidence="3">The sequence shown here is derived from an EMBL/GenBank/DDBJ whole genome shotgun (WGS) entry which is preliminary data.</text>
</comment>
<evidence type="ECO:0000256" key="1">
    <source>
        <dbReference type="SAM" id="SignalP"/>
    </source>
</evidence>
<gene>
    <name evidence="3" type="ORF">DCC81_01330</name>
</gene>
<proteinExistence type="predicted"/>
<dbReference type="InterPro" id="IPR010827">
    <property type="entry name" value="BamA/TamA_POTRA"/>
</dbReference>
<dbReference type="Gene3D" id="2.40.160.50">
    <property type="entry name" value="membrane protein fhac: a member of the omp85/tpsb transporter family"/>
    <property type="match status" value="1"/>
</dbReference>
<dbReference type="Gene3D" id="3.10.20.310">
    <property type="entry name" value="membrane protein fhac"/>
    <property type="match status" value="1"/>
</dbReference>
<keyword evidence="4" id="KW-1185">Reference proteome</keyword>
<accession>A0A2T7BKJ2</accession>
<dbReference type="GO" id="GO:0019867">
    <property type="term" value="C:outer membrane"/>
    <property type="evidence" value="ECO:0007669"/>
    <property type="project" value="InterPro"/>
</dbReference>
<evidence type="ECO:0000313" key="4">
    <source>
        <dbReference type="Proteomes" id="UP000244450"/>
    </source>
</evidence>
<dbReference type="EMBL" id="QCYK01000001">
    <property type="protein sequence ID" value="PUZ28151.1"/>
    <property type="molecule type" value="Genomic_DNA"/>
</dbReference>
<dbReference type="AlphaFoldDB" id="A0A2T7BKJ2"/>
<dbReference type="RefSeq" id="WP_108684792.1">
    <property type="nucleotide sequence ID" value="NZ_QCYK01000001.1"/>
</dbReference>
<feature type="signal peptide" evidence="1">
    <location>
        <begin position="1"/>
        <end position="21"/>
    </location>
</feature>
<dbReference type="Pfam" id="PF07244">
    <property type="entry name" value="POTRA"/>
    <property type="match status" value="1"/>
</dbReference>